<dbReference type="AlphaFoldDB" id="A0A849I493"/>
<dbReference type="InterPro" id="IPR057572">
    <property type="entry name" value="NonGDSL"/>
</dbReference>
<keyword evidence="1" id="KW-0732">Signal</keyword>
<keyword evidence="3" id="KW-1185">Reference proteome</keyword>
<reference evidence="2 3" key="1">
    <citation type="submission" date="2020-04" db="EMBL/GenBank/DDBJ databases">
        <title>Enterovirga sp. isolate from soil.</title>
        <authorList>
            <person name="Chea S."/>
            <person name="Kim D.-U."/>
        </authorList>
    </citation>
    <scope>NUCLEOTIDE SEQUENCE [LARGE SCALE GENOMIC DNA]</scope>
    <source>
        <strain evidence="2 3">DB1703</strain>
    </source>
</reference>
<dbReference type="GO" id="GO:0004622">
    <property type="term" value="F:phosphatidylcholine lysophospholipase activity"/>
    <property type="evidence" value="ECO:0007669"/>
    <property type="project" value="TreeGrafter"/>
</dbReference>
<dbReference type="Proteomes" id="UP000564885">
    <property type="component" value="Unassembled WGS sequence"/>
</dbReference>
<feature type="signal peptide" evidence="1">
    <location>
        <begin position="1"/>
        <end position="31"/>
    </location>
</feature>
<accession>A0A849I493</accession>
<dbReference type="SUPFAM" id="SSF52266">
    <property type="entry name" value="SGNH hydrolase"/>
    <property type="match status" value="1"/>
</dbReference>
<keyword evidence="2" id="KW-0378">Hydrolase</keyword>
<dbReference type="PANTHER" id="PTHR30383">
    <property type="entry name" value="THIOESTERASE 1/PROTEASE 1/LYSOPHOSPHOLIPASE L1"/>
    <property type="match status" value="1"/>
</dbReference>
<organism evidence="2 3">
    <name type="scientific">Enterovirga aerilata</name>
    <dbReference type="NCBI Taxonomy" id="2730920"/>
    <lineage>
        <taxon>Bacteria</taxon>
        <taxon>Pseudomonadati</taxon>
        <taxon>Pseudomonadota</taxon>
        <taxon>Alphaproteobacteria</taxon>
        <taxon>Hyphomicrobiales</taxon>
        <taxon>Methylobacteriaceae</taxon>
        <taxon>Enterovirga</taxon>
    </lineage>
</organism>
<dbReference type="Gene3D" id="3.40.50.1110">
    <property type="entry name" value="SGNH hydrolase"/>
    <property type="match status" value="1"/>
</dbReference>
<dbReference type="PANTHER" id="PTHR30383:SF5">
    <property type="entry name" value="SGNH HYDROLASE-TYPE ESTERASE DOMAIN-CONTAINING PROTEIN"/>
    <property type="match status" value="1"/>
</dbReference>
<dbReference type="EMBL" id="JABEPP010000002">
    <property type="protein sequence ID" value="NNM72178.1"/>
    <property type="molecule type" value="Genomic_DNA"/>
</dbReference>
<name>A0A849I493_9HYPH</name>
<evidence type="ECO:0000256" key="1">
    <source>
        <dbReference type="SAM" id="SignalP"/>
    </source>
</evidence>
<dbReference type="CDD" id="cd00229">
    <property type="entry name" value="SGNH_hydrolase"/>
    <property type="match status" value="1"/>
</dbReference>
<evidence type="ECO:0000313" key="2">
    <source>
        <dbReference type="EMBL" id="NNM72178.1"/>
    </source>
</evidence>
<dbReference type="Pfam" id="PF25182">
    <property type="entry name" value="NonGDSL"/>
    <property type="match status" value="1"/>
</dbReference>
<evidence type="ECO:0000313" key="3">
    <source>
        <dbReference type="Proteomes" id="UP000564885"/>
    </source>
</evidence>
<comment type="caution">
    <text evidence="2">The sequence shown here is derived from an EMBL/GenBank/DDBJ whole genome shotgun (WGS) entry which is preliminary data.</text>
</comment>
<protein>
    <submittedName>
        <fullName evidence="2">SGNH/GDSL hydrolase family protein</fullName>
    </submittedName>
</protein>
<dbReference type="RefSeq" id="WP_171217674.1">
    <property type="nucleotide sequence ID" value="NZ_JABEPP010000002.1"/>
</dbReference>
<proteinExistence type="predicted"/>
<dbReference type="InterPro" id="IPR051532">
    <property type="entry name" value="Ester_Hydrolysis_Enzymes"/>
</dbReference>
<sequence>MAVRVARTASGALRALAAASLCCLTALPGSAAAQVAEAPPPPPPQLSRLCEAPSADITSAAPLPRTVEKLRKGGELRVLAIGTSAVGGAGSPPKNYQAQVEAILEQAFKGLNVVMVNRGVSGEVAALTAERIKLQVALEKPDVVLWQVGTNDALARVSAEDFERSVRETVQWLKEHRVDVILVGLQYSPKLAADENYAAIRGALRQVAASENVPLVRRYAAMEFLERGRKGEIAPIDTTDLNDLGYRCMAEHIARAMVVSAFPKAVLSPGPKPAAPE</sequence>
<dbReference type="InterPro" id="IPR036514">
    <property type="entry name" value="SGNH_hydro_sf"/>
</dbReference>
<gene>
    <name evidence="2" type="ORF">HJG44_07180</name>
</gene>
<feature type="chain" id="PRO_5032678975" evidence="1">
    <location>
        <begin position="32"/>
        <end position="277"/>
    </location>
</feature>